<evidence type="ECO:0000313" key="2">
    <source>
        <dbReference type="EMBL" id="KAK6338008.1"/>
    </source>
</evidence>
<name>A0AAV9U9K8_9PEZI</name>
<dbReference type="EMBL" id="JAVHNQ010000010">
    <property type="protein sequence ID" value="KAK6338008.1"/>
    <property type="molecule type" value="Genomic_DNA"/>
</dbReference>
<sequence>MLAVMQIGENRPNTRARHRGLHNIVAQDNSDEEMSTLRKPLEKERKRRKEEEKDEARYHARDSD</sequence>
<accession>A0AAV9U9K8</accession>
<organism evidence="2 3">
    <name type="scientific">Orbilia brochopaga</name>
    <dbReference type="NCBI Taxonomy" id="3140254"/>
    <lineage>
        <taxon>Eukaryota</taxon>
        <taxon>Fungi</taxon>
        <taxon>Dikarya</taxon>
        <taxon>Ascomycota</taxon>
        <taxon>Pezizomycotina</taxon>
        <taxon>Orbiliomycetes</taxon>
        <taxon>Orbiliales</taxon>
        <taxon>Orbiliaceae</taxon>
        <taxon>Orbilia</taxon>
    </lineage>
</organism>
<proteinExistence type="predicted"/>
<dbReference type="AlphaFoldDB" id="A0AAV9U9K8"/>
<keyword evidence="3" id="KW-1185">Reference proteome</keyword>
<protein>
    <submittedName>
        <fullName evidence="2">Uncharacterized protein</fullName>
    </submittedName>
</protein>
<comment type="caution">
    <text evidence="2">The sequence shown here is derived from an EMBL/GenBank/DDBJ whole genome shotgun (WGS) entry which is preliminary data.</text>
</comment>
<feature type="compositionally biased region" description="Basic and acidic residues" evidence="1">
    <location>
        <begin position="35"/>
        <end position="64"/>
    </location>
</feature>
<reference evidence="2 3" key="1">
    <citation type="submission" date="2019-10" db="EMBL/GenBank/DDBJ databases">
        <authorList>
            <person name="Palmer J.M."/>
        </authorList>
    </citation>
    <scope>NUCLEOTIDE SEQUENCE [LARGE SCALE GENOMIC DNA]</scope>
    <source>
        <strain evidence="2 3">TWF696</strain>
    </source>
</reference>
<evidence type="ECO:0000313" key="3">
    <source>
        <dbReference type="Proteomes" id="UP001375240"/>
    </source>
</evidence>
<evidence type="ECO:0000256" key="1">
    <source>
        <dbReference type="SAM" id="MobiDB-lite"/>
    </source>
</evidence>
<feature type="region of interest" description="Disordered" evidence="1">
    <location>
        <begin position="1"/>
        <end position="64"/>
    </location>
</feature>
<gene>
    <name evidence="2" type="ORF">TWF696_001479</name>
</gene>
<dbReference type="Proteomes" id="UP001375240">
    <property type="component" value="Unassembled WGS sequence"/>
</dbReference>